<name>A0AAX0B0S9_CLOBE</name>
<evidence type="ECO:0000313" key="1">
    <source>
        <dbReference type="EMBL" id="NRT88915.1"/>
    </source>
</evidence>
<protein>
    <recommendedName>
        <fullName evidence="3">HNH endonuclease</fullName>
    </recommendedName>
</protein>
<gene>
    <name evidence="1" type="ORF">B0H41_002594</name>
</gene>
<reference evidence="1" key="2">
    <citation type="journal article" date="2022" name="Nat. Biotechnol.">
        <title>Carbon-negative production of acetone and isopropanol by gas fermentation at industrial pilot scale.</title>
        <authorList>
            <person name="Liew F.E."/>
            <person name="Nogle R."/>
            <person name="Abdalla T."/>
            <person name="Rasor B.J."/>
            <person name="Canter C."/>
            <person name="Jensen R.O."/>
            <person name="Wang L."/>
            <person name="Strutz J."/>
            <person name="Chirania P."/>
            <person name="De Tissera S."/>
            <person name="Mueller A.P."/>
            <person name="Ruan Z."/>
            <person name="Gao A."/>
            <person name="Tran L."/>
            <person name="Engle N.L."/>
            <person name="Bromley J.C."/>
            <person name="Daniell J."/>
            <person name="Conrado R."/>
            <person name="Tschaplinski T.J."/>
            <person name="Giannone R.J."/>
            <person name="Hettich R.L."/>
            <person name="Karim A.S."/>
            <person name="Simpson S.D."/>
            <person name="Brown S.D."/>
            <person name="Leang C."/>
            <person name="Jewett M.C."/>
            <person name="Kopke M."/>
        </authorList>
    </citation>
    <scope>NUCLEOTIDE SEQUENCE</scope>
    <source>
        <strain evidence="1">DJ080</strain>
    </source>
</reference>
<dbReference type="Proteomes" id="UP001193748">
    <property type="component" value="Unassembled WGS sequence"/>
</dbReference>
<accession>A0AAX0B0S9</accession>
<dbReference type="RefSeq" id="WP_173711039.1">
    <property type="nucleotide sequence ID" value="NZ_JABSWW010000001.1"/>
</dbReference>
<dbReference type="AlphaFoldDB" id="A0AAX0B0S9"/>
<sequence length="122" mass="15027">MERRFEKCNNCKYKEIEEWQLILMLGMSDANILYQDYCEEQYEDIKHALEGYVISVEPYLKDSVDNCLIECQICKSKKRVEKFKEYSNKMIKIINSDRYYYVEKLQRIYFLQDDYFEDCDRL</sequence>
<dbReference type="EMBL" id="JABSWW010000001">
    <property type="protein sequence ID" value="NRT88915.1"/>
    <property type="molecule type" value="Genomic_DNA"/>
</dbReference>
<proteinExistence type="predicted"/>
<evidence type="ECO:0000313" key="2">
    <source>
        <dbReference type="Proteomes" id="UP001193748"/>
    </source>
</evidence>
<comment type="caution">
    <text evidence="1">The sequence shown here is derived from an EMBL/GenBank/DDBJ whole genome shotgun (WGS) entry which is preliminary data.</text>
</comment>
<evidence type="ECO:0008006" key="3">
    <source>
        <dbReference type="Google" id="ProtNLM"/>
    </source>
</evidence>
<organism evidence="1 2">
    <name type="scientific">Clostridium beijerinckii</name>
    <name type="common">Clostridium MP</name>
    <dbReference type="NCBI Taxonomy" id="1520"/>
    <lineage>
        <taxon>Bacteria</taxon>
        <taxon>Bacillati</taxon>
        <taxon>Bacillota</taxon>
        <taxon>Clostridia</taxon>
        <taxon>Eubacteriales</taxon>
        <taxon>Clostridiaceae</taxon>
        <taxon>Clostridium</taxon>
    </lineage>
</organism>
<reference evidence="1" key="1">
    <citation type="submission" date="2020-05" db="EMBL/GenBank/DDBJ databases">
        <authorList>
            <person name="Brown S."/>
            <person name="Huntemann M."/>
            <person name="Clum A."/>
            <person name="Spunde A."/>
            <person name="Palaniappan K."/>
            <person name="Ritter S."/>
            <person name="Mikhailova N."/>
            <person name="Chen I.-M."/>
            <person name="Stamatis D."/>
            <person name="Reddy T."/>
            <person name="O'Malley R."/>
            <person name="Daum C."/>
            <person name="Shapiro N."/>
            <person name="Ivanova N."/>
            <person name="Kyrpides N."/>
            <person name="Woyke T."/>
        </authorList>
    </citation>
    <scope>NUCLEOTIDE SEQUENCE</scope>
    <source>
        <strain evidence="1">DJ080</strain>
    </source>
</reference>